<keyword evidence="2" id="KW-0611">Plant defense</keyword>
<feature type="compositionally biased region" description="Basic and acidic residues" evidence="3">
    <location>
        <begin position="83"/>
        <end position="98"/>
    </location>
</feature>
<organism evidence="5 6">
    <name type="scientific">Castilleja foliolosa</name>
    <dbReference type="NCBI Taxonomy" id="1961234"/>
    <lineage>
        <taxon>Eukaryota</taxon>
        <taxon>Viridiplantae</taxon>
        <taxon>Streptophyta</taxon>
        <taxon>Embryophyta</taxon>
        <taxon>Tracheophyta</taxon>
        <taxon>Spermatophyta</taxon>
        <taxon>Magnoliopsida</taxon>
        <taxon>eudicotyledons</taxon>
        <taxon>Gunneridae</taxon>
        <taxon>Pentapetalae</taxon>
        <taxon>asterids</taxon>
        <taxon>lamiids</taxon>
        <taxon>Lamiales</taxon>
        <taxon>Orobanchaceae</taxon>
        <taxon>Pedicularideae</taxon>
        <taxon>Castillejinae</taxon>
        <taxon>Castilleja</taxon>
    </lineage>
</organism>
<evidence type="ECO:0000256" key="1">
    <source>
        <dbReference type="ARBA" id="ARBA00011021"/>
    </source>
</evidence>
<dbReference type="AlphaFoldDB" id="A0ABD3B7V5"/>
<accession>A0ABD3B7V5</accession>
<comment type="similarity">
    <text evidence="1">Belongs to the brassicaceae elicitor peptide family.</text>
</comment>
<evidence type="ECO:0000256" key="2">
    <source>
        <dbReference type="ARBA" id="ARBA00022821"/>
    </source>
</evidence>
<sequence length="155" mass="17350">MPEFGDEFIIESFNVPWLIWIQLIVTILLIILLLFGFSIFTSDPIPISSASAASPSAGISAAPPSRPNKPSSSHRRINVGDQRVQRDEETTQELIREEDQSEGESPLKDSVFLRVFRLSNHPCSFFGEAKQALLKCFGFDSSSEPSRGHRNEKQE</sequence>
<dbReference type="PANTHER" id="PTHR35771:SF3">
    <property type="entry name" value="TRANSMEMBRANE PROTEIN"/>
    <property type="match status" value="1"/>
</dbReference>
<dbReference type="InterPro" id="IPR035176">
    <property type="entry name" value="PEP"/>
</dbReference>
<evidence type="ECO:0008006" key="7">
    <source>
        <dbReference type="Google" id="ProtNLM"/>
    </source>
</evidence>
<evidence type="ECO:0000256" key="4">
    <source>
        <dbReference type="SAM" id="Phobius"/>
    </source>
</evidence>
<keyword evidence="4" id="KW-1133">Transmembrane helix</keyword>
<evidence type="ECO:0000256" key="3">
    <source>
        <dbReference type="SAM" id="MobiDB-lite"/>
    </source>
</evidence>
<keyword evidence="4" id="KW-0812">Transmembrane</keyword>
<dbReference type="Proteomes" id="UP001632038">
    <property type="component" value="Unassembled WGS sequence"/>
</dbReference>
<evidence type="ECO:0000313" key="5">
    <source>
        <dbReference type="EMBL" id="KAL3613445.1"/>
    </source>
</evidence>
<proteinExistence type="inferred from homology"/>
<feature type="transmembrane region" description="Helical" evidence="4">
    <location>
        <begin position="17"/>
        <end position="40"/>
    </location>
</feature>
<feature type="region of interest" description="Disordered" evidence="3">
    <location>
        <begin position="49"/>
        <end position="106"/>
    </location>
</feature>
<evidence type="ECO:0000313" key="6">
    <source>
        <dbReference type="Proteomes" id="UP001632038"/>
    </source>
</evidence>
<gene>
    <name evidence="5" type="ORF">CASFOL_042708</name>
</gene>
<name>A0ABD3B7V5_9LAMI</name>
<dbReference type="EMBL" id="JAVIJP010000129">
    <property type="protein sequence ID" value="KAL3613445.1"/>
    <property type="molecule type" value="Genomic_DNA"/>
</dbReference>
<dbReference type="Pfam" id="PF17232">
    <property type="entry name" value="Pep1_7"/>
    <property type="match status" value="1"/>
</dbReference>
<reference evidence="6" key="1">
    <citation type="journal article" date="2024" name="IScience">
        <title>Strigolactones Initiate the Formation of Haustorium-like Structures in Castilleja.</title>
        <authorList>
            <person name="Buerger M."/>
            <person name="Peterson D."/>
            <person name="Chory J."/>
        </authorList>
    </citation>
    <scope>NUCLEOTIDE SEQUENCE [LARGE SCALE GENOMIC DNA]</scope>
</reference>
<keyword evidence="4" id="KW-0472">Membrane</keyword>
<comment type="caution">
    <text evidence="5">The sequence shown here is derived from an EMBL/GenBank/DDBJ whole genome shotgun (WGS) entry which is preliminary data.</text>
</comment>
<protein>
    <recommendedName>
        <fullName evidence="7">ATP synthase F0 subunit 8</fullName>
    </recommendedName>
</protein>
<feature type="compositionally biased region" description="Low complexity" evidence="3">
    <location>
        <begin position="49"/>
        <end position="63"/>
    </location>
</feature>
<dbReference type="GO" id="GO:0006952">
    <property type="term" value="P:defense response"/>
    <property type="evidence" value="ECO:0007669"/>
    <property type="project" value="UniProtKB-KW"/>
</dbReference>
<dbReference type="PANTHER" id="PTHR35771">
    <property type="entry name" value="TRANSMEMBRANE PROTEIN-RELATED"/>
    <property type="match status" value="1"/>
</dbReference>
<keyword evidence="6" id="KW-1185">Reference proteome</keyword>